<dbReference type="EMBL" id="JAOQAZ010000041">
    <property type="protein sequence ID" value="KAJ4246869.1"/>
    <property type="molecule type" value="Genomic_DNA"/>
</dbReference>
<evidence type="ECO:0000313" key="1">
    <source>
        <dbReference type="EMBL" id="KAJ4246869.1"/>
    </source>
</evidence>
<reference evidence="1" key="1">
    <citation type="submission" date="2022-09" db="EMBL/GenBank/DDBJ databases">
        <title>Fusarium specimens isolated from Avocado Roots.</title>
        <authorList>
            <person name="Stajich J."/>
            <person name="Roper C."/>
            <person name="Heimlech-Rivalta G."/>
        </authorList>
    </citation>
    <scope>NUCLEOTIDE SEQUENCE</scope>
    <source>
        <strain evidence="1">CF00136</strain>
    </source>
</reference>
<organism evidence="1 2">
    <name type="scientific">Fusarium torreyae</name>
    <dbReference type="NCBI Taxonomy" id="1237075"/>
    <lineage>
        <taxon>Eukaryota</taxon>
        <taxon>Fungi</taxon>
        <taxon>Dikarya</taxon>
        <taxon>Ascomycota</taxon>
        <taxon>Pezizomycotina</taxon>
        <taxon>Sordariomycetes</taxon>
        <taxon>Hypocreomycetidae</taxon>
        <taxon>Hypocreales</taxon>
        <taxon>Nectriaceae</taxon>
        <taxon>Fusarium</taxon>
    </lineage>
</organism>
<keyword evidence="2" id="KW-1185">Reference proteome</keyword>
<proteinExistence type="predicted"/>
<dbReference type="AlphaFoldDB" id="A0A9W8RM60"/>
<dbReference type="Proteomes" id="UP001152049">
    <property type="component" value="Unassembled WGS sequence"/>
</dbReference>
<name>A0A9W8RM60_9HYPO</name>
<evidence type="ECO:0000313" key="2">
    <source>
        <dbReference type="Proteomes" id="UP001152049"/>
    </source>
</evidence>
<sequence>MVKTSRTFLFTKYARQDYSVIYAQGTDPQVWDNLPDRFSTNPKVKELLERVKRDKATARSQSEYYHTFDLRN</sequence>
<comment type="caution">
    <text evidence="1">The sequence shown here is derived from an EMBL/GenBank/DDBJ whole genome shotgun (WGS) entry which is preliminary data.</text>
</comment>
<gene>
    <name evidence="1" type="ORF">NW762_013421</name>
</gene>
<dbReference type="OrthoDB" id="5379477at2759"/>
<protein>
    <submittedName>
        <fullName evidence="1">Uncharacterized protein</fullName>
    </submittedName>
</protein>
<accession>A0A9W8RM60</accession>